<feature type="transmembrane region" description="Helical" evidence="8">
    <location>
        <begin position="33"/>
        <end position="53"/>
    </location>
</feature>
<name>A0ABQ6FSN1_9CHLR</name>
<feature type="transmembrane region" description="Helical" evidence="8">
    <location>
        <begin position="350"/>
        <end position="372"/>
    </location>
</feature>
<keyword evidence="5 8" id="KW-1133">Transmembrane helix</keyword>
<feature type="transmembrane region" description="Helical" evidence="8">
    <location>
        <begin position="175"/>
        <end position="193"/>
    </location>
</feature>
<feature type="transmembrane region" description="Helical" evidence="8">
    <location>
        <begin position="59"/>
        <end position="78"/>
    </location>
</feature>
<comment type="subcellular location">
    <subcellularLocation>
        <location evidence="1">Membrane</location>
        <topology evidence="1">Multi-pass membrane protein</topology>
    </subcellularLocation>
</comment>
<evidence type="ECO:0000256" key="4">
    <source>
        <dbReference type="ARBA" id="ARBA00022692"/>
    </source>
</evidence>
<feature type="transmembrane region" description="Helical" evidence="8">
    <location>
        <begin position="436"/>
        <end position="452"/>
    </location>
</feature>
<keyword evidence="4 8" id="KW-0812">Transmembrane</keyword>
<dbReference type="Pfam" id="PF02133">
    <property type="entry name" value="Transp_cyt_pur"/>
    <property type="match status" value="1"/>
</dbReference>
<evidence type="ECO:0000256" key="5">
    <source>
        <dbReference type="ARBA" id="ARBA00022989"/>
    </source>
</evidence>
<comment type="caution">
    <text evidence="9">The sequence shown here is derived from an EMBL/GenBank/DDBJ whole genome shotgun (WGS) entry which is preliminary data.</text>
</comment>
<evidence type="ECO:0000313" key="9">
    <source>
        <dbReference type="EMBL" id="GLV55806.1"/>
    </source>
</evidence>
<gene>
    <name evidence="9" type="ORF">KDH_26500</name>
</gene>
<dbReference type="InterPro" id="IPR026030">
    <property type="entry name" value="Pur-cyt_permease_Fcy2/21/22"/>
</dbReference>
<keyword evidence="6 7" id="KW-0472">Membrane</keyword>
<feature type="transmembrane region" description="Helical" evidence="8">
    <location>
        <begin position="144"/>
        <end position="163"/>
    </location>
</feature>
<evidence type="ECO:0000256" key="1">
    <source>
        <dbReference type="ARBA" id="ARBA00004141"/>
    </source>
</evidence>
<dbReference type="RefSeq" id="WP_338250493.1">
    <property type="nucleotide sequence ID" value="NZ_BSRI01000001.1"/>
</dbReference>
<feature type="transmembrane region" description="Helical" evidence="8">
    <location>
        <begin position="393"/>
        <end position="416"/>
    </location>
</feature>
<feature type="transmembrane region" description="Helical" evidence="8">
    <location>
        <begin position="205"/>
        <end position="223"/>
    </location>
</feature>
<organism evidence="9 10">
    <name type="scientific">Dictyobacter halimunensis</name>
    <dbReference type="NCBI Taxonomy" id="3026934"/>
    <lineage>
        <taxon>Bacteria</taxon>
        <taxon>Bacillati</taxon>
        <taxon>Chloroflexota</taxon>
        <taxon>Ktedonobacteria</taxon>
        <taxon>Ktedonobacterales</taxon>
        <taxon>Dictyobacteraceae</taxon>
        <taxon>Dictyobacter</taxon>
    </lineage>
</organism>
<dbReference type="Proteomes" id="UP001344906">
    <property type="component" value="Unassembled WGS sequence"/>
</dbReference>
<proteinExistence type="inferred from homology"/>
<keyword evidence="10" id="KW-1185">Reference proteome</keyword>
<evidence type="ECO:0000313" key="10">
    <source>
        <dbReference type="Proteomes" id="UP001344906"/>
    </source>
</evidence>
<feature type="transmembrane region" description="Helical" evidence="8">
    <location>
        <begin position="326"/>
        <end position="344"/>
    </location>
</feature>
<dbReference type="PANTHER" id="PTHR31806:SF1">
    <property type="entry name" value="PURINE-CYTOSINE PERMEASE FCY2-RELATED"/>
    <property type="match status" value="1"/>
</dbReference>
<evidence type="ECO:0000256" key="8">
    <source>
        <dbReference type="SAM" id="Phobius"/>
    </source>
</evidence>
<evidence type="ECO:0000256" key="6">
    <source>
        <dbReference type="ARBA" id="ARBA00023136"/>
    </source>
</evidence>
<accession>A0ABQ6FSN1</accession>
<dbReference type="PANTHER" id="PTHR31806">
    <property type="entry name" value="PURINE-CYTOSINE PERMEASE FCY2-RELATED"/>
    <property type="match status" value="1"/>
</dbReference>
<evidence type="ECO:0000256" key="3">
    <source>
        <dbReference type="ARBA" id="ARBA00022448"/>
    </source>
</evidence>
<keyword evidence="3 7" id="KW-0813">Transport</keyword>
<feature type="transmembrane region" description="Helical" evidence="8">
    <location>
        <begin position="105"/>
        <end position="132"/>
    </location>
</feature>
<dbReference type="EMBL" id="BSRI01000001">
    <property type="protein sequence ID" value="GLV55806.1"/>
    <property type="molecule type" value="Genomic_DNA"/>
</dbReference>
<protein>
    <submittedName>
        <fullName evidence="9">Allantoin permease</fullName>
    </submittedName>
</protein>
<evidence type="ECO:0000256" key="2">
    <source>
        <dbReference type="ARBA" id="ARBA00008974"/>
    </source>
</evidence>
<comment type="similarity">
    <text evidence="2 7">Belongs to the purine-cytosine permease (2.A.39) family.</text>
</comment>
<feature type="transmembrane region" description="Helical" evidence="8">
    <location>
        <begin position="243"/>
        <end position="265"/>
    </location>
</feature>
<dbReference type="PIRSF" id="PIRSF002744">
    <property type="entry name" value="Pur-cyt_permease"/>
    <property type="match status" value="1"/>
</dbReference>
<reference evidence="9 10" key="1">
    <citation type="submission" date="2023-02" db="EMBL/GenBank/DDBJ databases">
        <title>Dictyobacter halimunensis sp. nov., a new member of the class Ktedonobacteria from forest soil in a geothermal area.</title>
        <authorList>
            <person name="Rachmania M.K."/>
            <person name="Ningsih F."/>
            <person name="Sakai Y."/>
            <person name="Yabe S."/>
            <person name="Yokota A."/>
            <person name="Sjamsuridzal W."/>
        </authorList>
    </citation>
    <scope>NUCLEOTIDE SEQUENCE [LARGE SCALE GENOMIC DNA]</scope>
    <source>
        <strain evidence="9 10">S3.2.2.5</strain>
    </source>
</reference>
<feature type="transmembrane region" description="Helical" evidence="8">
    <location>
        <begin position="285"/>
        <end position="305"/>
    </location>
</feature>
<dbReference type="InterPro" id="IPR001248">
    <property type="entry name" value="Pur-cyt_permease"/>
</dbReference>
<sequence>MNTPQETQAGALEQRGIELVPANERHGRPRDLFFLWLGTNANVFYVINGAILISLGLSFYQSLGVILLGNLAFFLLGLTSVQGPRTGTATFAINRAPFGPNGGRLLAFFNWCTLVGFEGSGLALAVIAILTLFHALGLPFSDAVWFKVVAILVIAAIQVYVPTLGHATIMAIQKVLAWVFLAFFAVVAIMIAGKVQVSGGHAGSFADLTIGFALMVSAGGISWANTGSDYSRYLPQKVRSSSVIWSSTLGGMIPAVLLEILGAAVATKLPGASDPISGLPSALAAWFLVPYLLLLFINLLAVNAIDLYSSGLTLQTIGIPVKRWQATAIDMVICMILAAIAIFSSSFNTLYGEFLALLIVFLAPWCAIYLVDAWMRRNRYDAAGLFTRLSGPYWYKGGVNPAGLIAQIGGMIASVLWLNSSLVQGPMSHVFNNSDMSVFTGLIVAGVLYWLLSRARVARQNKAVQQEVAVEADSAGVR</sequence>
<evidence type="ECO:0000256" key="7">
    <source>
        <dbReference type="PIRNR" id="PIRNR002744"/>
    </source>
</evidence>
<dbReference type="Gene3D" id="1.10.4160.10">
    <property type="entry name" value="Hydantoin permease"/>
    <property type="match status" value="1"/>
</dbReference>